<gene>
    <name evidence="9" type="primary">pth</name>
    <name evidence="10" type="ORF">GACE_2040</name>
</gene>
<comment type="catalytic activity">
    <reaction evidence="7 9">
        <text>an N-acyl-L-alpha-aminoacyl-tRNA + H2O = an N-acyl-L-amino acid + a tRNA + H(+)</text>
        <dbReference type="Rhea" id="RHEA:54448"/>
        <dbReference type="Rhea" id="RHEA-COMP:10123"/>
        <dbReference type="Rhea" id="RHEA-COMP:13883"/>
        <dbReference type="ChEBI" id="CHEBI:15377"/>
        <dbReference type="ChEBI" id="CHEBI:15378"/>
        <dbReference type="ChEBI" id="CHEBI:59874"/>
        <dbReference type="ChEBI" id="CHEBI:78442"/>
        <dbReference type="ChEBI" id="CHEBI:138191"/>
        <dbReference type="EC" id="3.1.1.29"/>
    </reaction>
</comment>
<dbReference type="PANTHER" id="PTHR12649">
    <property type="entry name" value="PEPTIDYL-TRNA HYDROLASE 2"/>
    <property type="match status" value="1"/>
</dbReference>
<name>A0A0A7GG86_GEOAI</name>
<dbReference type="GO" id="GO:0004045">
    <property type="term" value="F:peptidyl-tRNA hydrolase activity"/>
    <property type="evidence" value="ECO:0007669"/>
    <property type="project" value="UniProtKB-UniRule"/>
</dbReference>
<dbReference type="STRING" id="565033.GACE_2040"/>
<evidence type="ECO:0000313" key="10">
    <source>
        <dbReference type="EMBL" id="AIY91064.1"/>
    </source>
</evidence>
<dbReference type="EMBL" id="CP009552">
    <property type="protein sequence ID" value="AIY91064.1"/>
    <property type="molecule type" value="Genomic_DNA"/>
</dbReference>
<evidence type="ECO:0000256" key="8">
    <source>
        <dbReference type="ARBA" id="ARBA00050038"/>
    </source>
</evidence>
<accession>A0A0A7GG86</accession>
<protein>
    <recommendedName>
        <fullName evidence="8 9">Peptidyl-tRNA hydrolase</fullName>
        <shortName evidence="9">PTH</shortName>
        <ecNumber evidence="3 9">3.1.1.29</ecNumber>
    </recommendedName>
</protein>
<dbReference type="GO" id="GO:0006412">
    <property type="term" value="P:translation"/>
    <property type="evidence" value="ECO:0007669"/>
    <property type="project" value="UniProtKB-UniRule"/>
</dbReference>
<evidence type="ECO:0000256" key="5">
    <source>
        <dbReference type="ARBA" id="ARBA00022801"/>
    </source>
</evidence>
<dbReference type="NCBIfam" id="NF003314">
    <property type="entry name" value="PRK04322.1"/>
    <property type="match status" value="1"/>
</dbReference>
<dbReference type="HAMAP" id="MF_00628">
    <property type="entry name" value="Pept_tRNA_hydro_arch"/>
    <property type="match status" value="1"/>
</dbReference>
<proteinExistence type="inferred from homology"/>
<evidence type="ECO:0000256" key="4">
    <source>
        <dbReference type="ARBA" id="ARBA00022490"/>
    </source>
</evidence>
<comment type="subcellular location">
    <subcellularLocation>
        <location evidence="2 9">Cytoplasm</location>
    </subcellularLocation>
</comment>
<dbReference type="eggNOG" id="arCOG04228">
    <property type="taxonomic scope" value="Archaea"/>
</dbReference>
<evidence type="ECO:0000256" key="9">
    <source>
        <dbReference type="HAMAP-Rule" id="MF_00628"/>
    </source>
</evidence>
<evidence type="ECO:0000256" key="7">
    <source>
        <dbReference type="ARBA" id="ARBA00048707"/>
    </source>
</evidence>
<keyword evidence="4 9" id="KW-0963">Cytoplasm</keyword>
<dbReference type="KEGG" id="gac:GACE_2040"/>
<dbReference type="FunFam" id="3.40.1490.10:FF:000001">
    <property type="entry name" value="Peptidyl-tRNA hydrolase 2"/>
    <property type="match status" value="1"/>
</dbReference>
<reference evidence="10 11" key="1">
    <citation type="journal article" date="2015" name="Appl. Environ. Microbiol.">
        <title>The Geoglobus acetivorans genome: Fe(III) reduction, acetate utilization, autotrophic growth, and degradation of aromatic compounds in a hyperthermophilic archaeon.</title>
        <authorList>
            <person name="Mardanov A.V."/>
            <person name="Slododkina G.B."/>
            <person name="Slobodkin A.I."/>
            <person name="Beletsky A.V."/>
            <person name="Gavrilov S.N."/>
            <person name="Kublanov I.V."/>
            <person name="Bonch-Osmolovskaya E.A."/>
            <person name="Skryabin K.G."/>
            <person name="Ravin N.V."/>
        </authorList>
    </citation>
    <scope>NUCLEOTIDE SEQUENCE [LARGE SCALE GENOMIC DNA]</scope>
    <source>
        <strain evidence="10 11">SBH6</strain>
    </source>
</reference>
<comment type="similarity">
    <text evidence="6 9">Belongs to the PTH2 family.</text>
</comment>
<dbReference type="RefSeq" id="WP_048093151.1">
    <property type="nucleotide sequence ID" value="NZ_CP009552.1"/>
</dbReference>
<organism evidence="10 11">
    <name type="scientific">Geoglobus acetivorans</name>
    <dbReference type="NCBI Taxonomy" id="565033"/>
    <lineage>
        <taxon>Archaea</taxon>
        <taxon>Methanobacteriati</taxon>
        <taxon>Methanobacteriota</taxon>
        <taxon>Archaeoglobi</taxon>
        <taxon>Archaeoglobales</taxon>
        <taxon>Archaeoglobaceae</taxon>
        <taxon>Geoglobus</taxon>
    </lineage>
</organism>
<dbReference type="InterPro" id="IPR034759">
    <property type="entry name" value="Pept_tRNA_hydro_arch"/>
</dbReference>
<evidence type="ECO:0000313" key="11">
    <source>
        <dbReference type="Proteomes" id="UP000030624"/>
    </source>
</evidence>
<comment type="function">
    <text evidence="1 9">The natural substrate for this enzyme may be peptidyl-tRNAs which drop off the ribosome during protein synthesis.</text>
</comment>
<dbReference type="HOGENOM" id="CLU_073661_2_2_2"/>
<keyword evidence="5 9" id="KW-0378">Hydrolase</keyword>
<evidence type="ECO:0000256" key="6">
    <source>
        <dbReference type="ARBA" id="ARBA00038050"/>
    </source>
</evidence>
<dbReference type="EC" id="3.1.1.29" evidence="3 9"/>
<dbReference type="PANTHER" id="PTHR12649:SF11">
    <property type="entry name" value="PEPTIDYL-TRNA HYDROLASE 2, MITOCHONDRIAL"/>
    <property type="match status" value="1"/>
</dbReference>
<evidence type="ECO:0000256" key="2">
    <source>
        <dbReference type="ARBA" id="ARBA00004496"/>
    </source>
</evidence>
<dbReference type="GeneID" id="24798608"/>
<sequence>MDSERSEYKQVIVVREDLQLSKGKLAVQVAHAAILGYEISERATREKWKLEGQKKIVLKVKNLENLMRIFDMARKNGLPTAYVKDAGLTEIPPGTITAVVVGPERSDRIDKITGSLPLLK</sequence>
<dbReference type="NCBIfam" id="TIGR00283">
    <property type="entry name" value="arch_pth2"/>
    <property type="match status" value="1"/>
</dbReference>
<dbReference type="CDD" id="cd02430">
    <property type="entry name" value="PTH2"/>
    <property type="match status" value="1"/>
</dbReference>
<dbReference type="SUPFAM" id="SSF102462">
    <property type="entry name" value="Peptidyl-tRNA hydrolase II"/>
    <property type="match status" value="1"/>
</dbReference>
<dbReference type="Proteomes" id="UP000030624">
    <property type="component" value="Chromosome"/>
</dbReference>
<evidence type="ECO:0000256" key="3">
    <source>
        <dbReference type="ARBA" id="ARBA00013260"/>
    </source>
</evidence>
<dbReference type="AlphaFoldDB" id="A0A0A7GG86"/>
<dbReference type="GO" id="GO:0005829">
    <property type="term" value="C:cytosol"/>
    <property type="evidence" value="ECO:0007669"/>
    <property type="project" value="TreeGrafter"/>
</dbReference>
<dbReference type="Gene3D" id="3.40.1490.10">
    <property type="entry name" value="Bit1"/>
    <property type="match status" value="1"/>
</dbReference>
<dbReference type="Pfam" id="PF01981">
    <property type="entry name" value="PTH2"/>
    <property type="match status" value="1"/>
</dbReference>
<dbReference type="InterPro" id="IPR023476">
    <property type="entry name" value="Pep_tRNA_hydro_II_dom_sf"/>
</dbReference>
<dbReference type="InterPro" id="IPR002833">
    <property type="entry name" value="PTH2"/>
</dbReference>
<evidence type="ECO:0000256" key="1">
    <source>
        <dbReference type="ARBA" id="ARBA00003043"/>
    </source>
</evidence>